<dbReference type="PANTHER" id="PTHR37792:SF1">
    <property type="entry name" value="RIBONUCLEASE MRP PROTEIN SUBUNIT RMP1"/>
    <property type="match status" value="1"/>
</dbReference>
<dbReference type="PANTHER" id="PTHR37792">
    <property type="entry name" value="RIBONUCLEASE MRP PROTEIN SUBUNIT RMP1"/>
    <property type="match status" value="1"/>
</dbReference>
<feature type="region of interest" description="Disordered" evidence="1">
    <location>
        <begin position="1"/>
        <end position="20"/>
    </location>
</feature>
<keyword evidence="2" id="KW-0472">Membrane</keyword>
<accession>A0A6G1KPU4</accession>
<evidence type="ECO:0000313" key="5">
    <source>
        <dbReference type="Proteomes" id="UP000799428"/>
    </source>
</evidence>
<dbReference type="GO" id="GO:0000172">
    <property type="term" value="C:ribonuclease MRP complex"/>
    <property type="evidence" value="ECO:0007669"/>
    <property type="project" value="InterPro"/>
</dbReference>
<evidence type="ECO:0000313" key="4">
    <source>
        <dbReference type="EMBL" id="KAF2714830.1"/>
    </source>
</evidence>
<feature type="domain" description="RNase MRP protein 1 RNA binding" evidence="3">
    <location>
        <begin position="40"/>
        <end position="128"/>
    </location>
</feature>
<proteinExistence type="predicted"/>
<dbReference type="Proteomes" id="UP000799428">
    <property type="component" value="Unassembled WGS sequence"/>
</dbReference>
<dbReference type="OrthoDB" id="5414547at2759"/>
<protein>
    <recommendedName>
        <fullName evidence="3">RNase MRP protein 1 RNA binding domain-containing protein</fullName>
    </recommendedName>
</protein>
<dbReference type="AlphaFoldDB" id="A0A6G1KPU4"/>
<dbReference type="Pfam" id="PF20945">
    <property type="entry name" value="RMP1"/>
    <property type="match status" value="1"/>
</dbReference>
<evidence type="ECO:0000256" key="2">
    <source>
        <dbReference type="SAM" id="Phobius"/>
    </source>
</evidence>
<organism evidence="4 5">
    <name type="scientific">Pleomassaria siparia CBS 279.74</name>
    <dbReference type="NCBI Taxonomy" id="1314801"/>
    <lineage>
        <taxon>Eukaryota</taxon>
        <taxon>Fungi</taxon>
        <taxon>Dikarya</taxon>
        <taxon>Ascomycota</taxon>
        <taxon>Pezizomycotina</taxon>
        <taxon>Dothideomycetes</taxon>
        <taxon>Pleosporomycetidae</taxon>
        <taxon>Pleosporales</taxon>
        <taxon>Pleomassariaceae</taxon>
        <taxon>Pleomassaria</taxon>
    </lineage>
</organism>
<keyword evidence="5" id="KW-1185">Reference proteome</keyword>
<dbReference type="InterPro" id="IPR047204">
    <property type="entry name" value="RMP1_RBD"/>
</dbReference>
<reference evidence="4" key="1">
    <citation type="journal article" date="2020" name="Stud. Mycol.">
        <title>101 Dothideomycetes genomes: a test case for predicting lifestyles and emergence of pathogens.</title>
        <authorList>
            <person name="Haridas S."/>
            <person name="Albert R."/>
            <person name="Binder M."/>
            <person name="Bloem J."/>
            <person name="Labutti K."/>
            <person name="Salamov A."/>
            <person name="Andreopoulos B."/>
            <person name="Baker S."/>
            <person name="Barry K."/>
            <person name="Bills G."/>
            <person name="Bluhm B."/>
            <person name="Cannon C."/>
            <person name="Castanera R."/>
            <person name="Culley D."/>
            <person name="Daum C."/>
            <person name="Ezra D."/>
            <person name="Gonzalez J."/>
            <person name="Henrissat B."/>
            <person name="Kuo A."/>
            <person name="Liang C."/>
            <person name="Lipzen A."/>
            <person name="Lutzoni F."/>
            <person name="Magnuson J."/>
            <person name="Mondo S."/>
            <person name="Nolan M."/>
            <person name="Ohm R."/>
            <person name="Pangilinan J."/>
            <person name="Park H.-J."/>
            <person name="Ramirez L."/>
            <person name="Alfaro M."/>
            <person name="Sun H."/>
            <person name="Tritt A."/>
            <person name="Yoshinaga Y."/>
            <person name="Zwiers L.-H."/>
            <person name="Turgeon B."/>
            <person name="Goodwin S."/>
            <person name="Spatafora J."/>
            <person name="Crous P."/>
            <person name="Grigoriev I."/>
        </authorList>
    </citation>
    <scope>NUCLEOTIDE SEQUENCE</scope>
    <source>
        <strain evidence="4">CBS 279.74</strain>
    </source>
</reference>
<name>A0A6G1KPU4_9PLEO</name>
<evidence type="ECO:0000259" key="3">
    <source>
        <dbReference type="Pfam" id="PF20945"/>
    </source>
</evidence>
<dbReference type="InterPro" id="IPR047205">
    <property type="entry name" value="RMP1"/>
</dbReference>
<dbReference type="GO" id="GO:0000466">
    <property type="term" value="P:maturation of 5.8S rRNA from tricistronic rRNA transcript (SSU-rRNA, 5.8S rRNA, LSU-rRNA)"/>
    <property type="evidence" value="ECO:0007669"/>
    <property type="project" value="TreeGrafter"/>
</dbReference>
<sequence>MAISATANAKSAPPGPHISSKALLQAPDKDKQALVDIHELLTRLFVRNRNQHRRSTWFKSLTQFRRELGLLIDDMNATKKASIGERTEARLRFWDAQYIHQWYLSFTQLIAVGPFAVIGLVLMASTARVCRITGITDLYEEIGSEDMKTVLASFDAGEVAKEFGDLRAGEEDEGEVIERDE</sequence>
<dbReference type="CDD" id="cd22573">
    <property type="entry name" value="RMP1_RBD"/>
    <property type="match status" value="1"/>
</dbReference>
<dbReference type="GO" id="GO:0000294">
    <property type="term" value="P:nuclear-transcribed mRNA catabolic process, RNase MRP-dependent"/>
    <property type="evidence" value="ECO:0007669"/>
    <property type="project" value="TreeGrafter"/>
</dbReference>
<keyword evidence="2" id="KW-0812">Transmembrane</keyword>
<gene>
    <name evidence="4" type="ORF">K504DRAFT_368388</name>
</gene>
<dbReference type="EMBL" id="MU005764">
    <property type="protein sequence ID" value="KAF2714830.1"/>
    <property type="molecule type" value="Genomic_DNA"/>
</dbReference>
<evidence type="ECO:0000256" key="1">
    <source>
        <dbReference type="SAM" id="MobiDB-lite"/>
    </source>
</evidence>
<feature type="transmembrane region" description="Helical" evidence="2">
    <location>
        <begin position="102"/>
        <end position="123"/>
    </location>
</feature>
<keyword evidence="2" id="KW-1133">Transmembrane helix</keyword>
<dbReference type="GO" id="GO:0042134">
    <property type="term" value="F:rRNA primary transcript binding"/>
    <property type="evidence" value="ECO:0007669"/>
    <property type="project" value="InterPro"/>
</dbReference>